<sequence>MYLLSVESTKSFPHSRNMTEATTVLPNRPRTRQRAYKQPPFLDVPDIDQDAAERKRVLNVLAQRRYREKKRLNRLKAKLATQPSDDEPGPQSSSSPAKTDRTSESQISTDDVIELPILPSNTQFTDPIANTSFSVMATDANILAGLDLAMASWSPLPDMTLASVLPDHDTLPIPLSEDHTGSEAAAWTANDPPTDFGGCDLAMFVDTASFINSPSSLTEQGFPDSYHLPVLQLTLLKAVLRIADRLNCKQGLWDLGGNSAFNTGTATPASLLPPAWQPTQSQVDIPHHPMFDVLPWPAVRERVILITSLPDELRPPRAQGSLACVNFAYDLEDTAEGVRIYGEDPYDPGNWELGQVAFERWWWLFDSTIIDTSNRWRRARGAPPLLLKSGSSSASPGSSSSPGISVASST</sequence>
<keyword evidence="3" id="KW-1185">Reference proteome</keyword>
<evidence type="ECO:0000256" key="1">
    <source>
        <dbReference type="SAM" id="MobiDB-lite"/>
    </source>
</evidence>
<dbReference type="Proteomes" id="UP001489902">
    <property type="component" value="Chromosome 1"/>
</dbReference>
<name>A0ABZ2WLP4_9HYPO</name>
<organism evidence="2 3">
    <name type="scientific">Fusarium acuminatum</name>
    <dbReference type="NCBI Taxonomy" id="5515"/>
    <lineage>
        <taxon>Eukaryota</taxon>
        <taxon>Fungi</taxon>
        <taxon>Dikarya</taxon>
        <taxon>Ascomycota</taxon>
        <taxon>Pezizomycotina</taxon>
        <taxon>Sordariomycetes</taxon>
        <taxon>Hypocreomycetidae</taxon>
        <taxon>Hypocreales</taxon>
        <taxon>Nectriaceae</taxon>
        <taxon>Fusarium</taxon>
        <taxon>Fusarium tricinctum species complex</taxon>
    </lineage>
</organism>
<feature type="region of interest" description="Disordered" evidence="1">
    <location>
        <begin position="72"/>
        <end position="114"/>
    </location>
</feature>
<reference evidence="2 3" key="1">
    <citation type="submission" date="2024-04" db="EMBL/GenBank/DDBJ databases">
        <title>Complete genome sequence of Fusarium acuminatum.</title>
        <authorList>
            <person name="Lan B."/>
        </authorList>
    </citation>
    <scope>NUCLEOTIDE SEQUENCE [LARGE SCALE GENOMIC DNA]</scope>
    <source>
        <strain evidence="2">1A</strain>
    </source>
</reference>
<evidence type="ECO:0000313" key="3">
    <source>
        <dbReference type="Proteomes" id="UP001489902"/>
    </source>
</evidence>
<dbReference type="Pfam" id="PF11905">
    <property type="entry name" value="DUF3425"/>
    <property type="match status" value="1"/>
</dbReference>
<dbReference type="CDD" id="cd14688">
    <property type="entry name" value="bZIP_YAP"/>
    <property type="match status" value="1"/>
</dbReference>
<dbReference type="EMBL" id="CP151260">
    <property type="protein sequence ID" value="WZH41598.1"/>
    <property type="molecule type" value="Genomic_DNA"/>
</dbReference>
<dbReference type="PANTHER" id="PTHR38116">
    <property type="entry name" value="CHROMOSOME 7, WHOLE GENOME SHOTGUN SEQUENCE"/>
    <property type="match status" value="1"/>
</dbReference>
<evidence type="ECO:0000313" key="2">
    <source>
        <dbReference type="EMBL" id="WZH41598.1"/>
    </source>
</evidence>
<gene>
    <name evidence="2" type="ORF">QYS62_002551</name>
</gene>
<feature type="region of interest" description="Disordered" evidence="1">
    <location>
        <begin position="1"/>
        <end position="49"/>
    </location>
</feature>
<feature type="region of interest" description="Disordered" evidence="1">
    <location>
        <begin position="386"/>
        <end position="410"/>
    </location>
</feature>
<evidence type="ECO:0008006" key="4">
    <source>
        <dbReference type="Google" id="ProtNLM"/>
    </source>
</evidence>
<proteinExistence type="predicted"/>
<dbReference type="PANTHER" id="PTHR38116:SF9">
    <property type="entry name" value="BZIP DOMAIN-CONTAINING PROTEIN"/>
    <property type="match status" value="1"/>
</dbReference>
<dbReference type="InterPro" id="IPR021833">
    <property type="entry name" value="DUF3425"/>
</dbReference>
<feature type="compositionally biased region" description="Polar residues" evidence="1">
    <location>
        <begin position="1"/>
        <end position="25"/>
    </location>
</feature>
<accession>A0ABZ2WLP4</accession>
<protein>
    <recommendedName>
        <fullName evidence="4">BZIP domain-containing protein</fullName>
    </recommendedName>
</protein>